<dbReference type="Proteomes" id="UP001055879">
    <property type="component" value="Linkage Group LG01"/>
</dbReference>
<reference evidence="2" key="1">
    <citation type="journal article" date="2022" name="Mol. Ecol. Resour.">
        <title>The genomes of chicory, endive, great burdock and yacon provide insights into Asteraceae palaeo-polyploidization history and plant inulin production.</title>
        <authorList>
            <person name="Fan W."/>
            <person name="Wang S."/>
            <person name="Wang H."/>
            <person name="Wang A."/>
            <person name="Jiang F."/>
            <person name="Liu H."/>
            <person name="Zhao H."/>
            <person name="Xu D."/>
            <person name="Zhang Y."/>
        </authorList>
    </citation>
    <scope>NUCLEOTIDE SEQUENCE [LARGE SCALE GENOMIC DNA]</scope>
    <source>
        <strain evidence="2">cv. Niubang</strain>
    </source>
</reference>
<gene>
    <name evidence="1" type="ORF">L6452_02452</name>
</gene>
<sequence>MYITEEIELTFLNVEVGGVPDTIEILLDCEAKGHELSEQRPPSIYMVPRILPDLSPRSFEPRVVSIGPLHRENKTLQEIEAQKATYLHHLLKRLSDQPRKILDACLQRVNASIPAIRACYSGMMTYTDAELAKMMVIDACFILEFLFPSEEHGFLIFRNVSLTHSISSDLVLLENQIPFFVLQDIFDCTLLKLPTIPSLCLTSNVLERLQFLNPFEVNETYVVHTTPPPPPHILGLLQTSFHPTVNTENPSICPSSPMHSHSAIELDQVGVKFKPNEDGEWSMSIDFSSSWFACFFWCCGNSTLKMPVMHIYDNTEIFLRNIIAYEQCTQGVPNYVTSYACAIDYLVDTTEDVSMLVKSKVLTNHLGSNEDATNMINNIVKGVTFMEFYYLAQWKQLDGFYNGCWPKNIAWLKRTYFNSPWNAIALLAGIVLFALTIIQTIYAIKAK</sequence>
<comment type="caution">
    <text evidence="1">The sequence shown here is derived from an EMBL/GenBank/DDBJ whole genome shotgun (WGS) entry which is preliminary data.</text>
</comment>
<dbReference type="EMBL" id="CM042047">
    <property type="protein sequence ID" value="KAI3771291.1"/>
    <property type="molecule type" value="Genomic_DNA"/>
</dbReference>
<evidence type="ECO:0000313" key="1">
    <source>
        <dbReference type="EMBL" id="KAI3771291.1"/>
    </source>
</evidence>
<keyword evidence="2" id="KW-1185">Reference proteome</keyword>
<evidence type="ECO:0000313" key="2">
    <source>
        <dbReference type="Proteomes" id="UP001055879"/>
    </source>
</evidence>
<protein>
    <submittedName>
        <fullName evidence="1">Uncharacterized protein</fullName>
    </submittedName>
</protein>
<name>A0ACB9FJY8_ARCLA</name>
<reference evidence="1 2" key="2">
    <citation type="journal article" date="2022" name="Mol. Ecol. Resour.">
        <title>The genomes of chicory, endive, great burdock and yacon provide insights into Asteraceae paleo-polyploidization history and plant inulin production.</title>
        <authorList>
            <person name="Fan W."/>
            <person name="Wang S."/>
            <person name="Wang H."/>
            <person name="Wang A."/>
            <person name="Jiang F."/>
            <person name="Liu H."/>
            <person name="Zhao H."/>
            <person name="Xu D."/>
            <person name="Zhang Y."/>
        </authorList>
    </citation>
    <scope>NUCLEOTIDE SEQUENCE [LARGE SCALE GENOMIC DNA]</scope>
    <source>
        <strain evidence="2">cv. Niubang</strain>
    </source>
</reference>
<organism evidence="1 2">
    <name type="scientific">Arctium lappa</name>
    <name type="common">Greater burdock</name>
    <name type="synonym">Lappa major</name>
    <dbReference type="NCBI Taxonomy" id="4217"/>
    <lineage>
        <taxon>Eukaryota</taxon>
        <taxon>Viridiplantae</taxon>
        <taxon>Streptophyta</taxon>
        <taxon>Embryophyta</taxon>
        <taxon>Tracheophyta</taxon>
        <taxon>Spermatophyta</taxon>
        <taxon>Magnoliopsida</taxon>
        <taxon>eudicotyledons</taxon>
        <taxon>Gunneridae</taxon>
        <taxon>Pentapetalae</taxon>
        <taxon>asterids</taxon>
        <taxon>campanulids</taxon>
        <taxon>Asterales</taxon>
        <taxon>Asteraceae</taxon>
        <taxon>Carduoideae</taxon>
        <taxon>Cardueae</taxon>
        <taxon>Arctiinae</taxon>
        <taxon>Arctium</taxon>
    </lineage>
</organism>
<accession>A0ACB9FJY8</accession>
<proteinExistence type="predicted"/>